<sequence>MLQDLKEAWAWFPGFVNQLFSKGGRGLIHDHEAVTEFVSTRAAFIAQKTLYGYVKTRMGTSHPKMFSDDTYIRSVNIAKMHVFAACLSDLSLFTAWHLLRGRMVTVKEAEALALAAYLRGLGENEAAGDPEDPFDSEEAVTLFKSRLKSFDWHTEREAPALFTASPAALFKWAPIAPELKKRDRVIVYNSIRFAWREIRGDFVRRLKWMDREDQAAD</sequence>
<keyword evidence="2" id="KW-1185">Reference proteome</keyword>
<dbReference type="AlphaFoldDB" id="A0A3D9H1I0"/>
<accession>A0A3D9H1I0</accession>
<evidence type="ECO:0000313" key="1">
    <source>
        <dbReference type="EMBL" id="RED43363.1"/>
    </source>
</evidence>
<reference evidence="1 2" key="1">
    <citation type="submission" date="2018-07" db="EMBL/GenBank/DDBJ databases">
        <title>Genomic Encyclopedia of Type Strains, Phase III (KMG-III): the genomes of soil and plant-associated and newly described type strains.</title>
        <authorList>
            <person name="Whitman W."/>
        </authorList>
    </citation>
    <scope>NUCLEOTIDE SEQUENCE [LARGE SCALE GENOMIC DNA]</scope>
    <source>
        <strain evidence="1 2">CECT 8488</strain>
    </source>
</reference>
<organism evidence="1 2">
    <name type="scientific">Aestuariispira insulae</name>
    <dbReference type="NCBI Taxonomy" id="1461337"/>
    <lineage>
        <taxon>Bacteria</taxon>
        <taxon>Pseudomonadati</taxon>
        <taxon>Pseudomonadota</taxon>
        <taxon>Alphaproteobacteria</taxon>
        <taxon>Rhodospirillales</taxon>
        <taxon>Kiloniellaceae</taxon>
        <taxon>Aestuariispira</taxon>
    </lineage>
</organism>
<dbReference type="OrthoDB" id="6057488at2"/>
<name>A0A3D9H1I0_9PROT</name>
<dbReference type="Proteomes" id="UP000256845">
    <property type="component" value="Unassembled WGS sequence"/>
</dbReference>
<proteinExistence type="predicted"/>
<dbReference type="EMBL" id="QRDW01000023">
    <property type="protein sequence ID" value="RED43363.1"/>
    <property type="molecule type" value="Genomic_DNA"/>
</dbReference>
<dbReference type="RefSeq" id="WP_115939653.1">
    <property type="nucleotide sequence ID" value="NZ_QRDW01000023.1"/>
</dbReference>
<comment type="caution">
    <text evidence="1">The sequence shown here is derived from an EMBL/GenBank/DDBJ whole genome shotgun (WGS) entry which is preliminary data.</text>
</comment>
<protein>
    <submittedName>
        <fullName evidence="1">Uncharacterized protein</fullName>
    </submittedName>
</protein>
<gene>
    <name evidence="1" type="ORF">DFP90_1236</name>
</gene>
<evidence type="ECO:0000313" key="2">
    <source>
        <dbReference type="Proteomes" id="UP000256845"/>
    </source>
</evidence>